<name>A0ABT2HJB9_9MICO</name>
<comment type="caution">
    <text evidence="5">The sequence shown here is derived from an EMBL/GenBank/DDBJ whole genome shotgun (WGS) entry which is preliminary data.</text>
</comment>
<dbReference type="SUPFAM" id="SSF53756">
    <property type="entry name" value="UDP-Glycosyltransferase/glycogen phosphorylase"/>
    <property type="match status" value="1"/>
</dbReference>
<dbReference type="Pfam" id="PF13439">
    <property type="entry name" value="Glyco_transf_4"/>
    <property type="match status" value="1"/>
</dbReference>
<dbReference type="EMBL" id="JANVAD010000005">
    <property type="protein sequence ID" value="MCS6523222.1"/>
    <property type="molecule type" value="Genomic_DNA"/>
</dbReference>
<keyword evidence="6" id="KW-1185">Reference proteome</keyword>
<evidence type="ECO:0000259" key="4">
    <source>
        <dbReference type="Pfam" id="PF13439"/>
    </source>
</evidence>
<reference evidence="5 6" key="1">
    <citation type="submission" date="2022-08" db="EMBL/GenBank/DDBJ databases">
        <title>Taxonomy of Curtobacterium flaccumfaciens.</title>
        <authorList>
            <person name="Osdaghi E."/>
            <person name="Taghavi S.M."/>
            <person name="Hamidizade M."/>
            <person name="Abachi H."/>
            <person name="Fazliarab A."/>
            <person name="Baeyen S."/>
            <person name="Portier P."/>
            <person name="Van Vaerenbergh J."/>
            <person name="Jacques M.-A."/>
        </authorList>
    </citation>
    <scope>NUCLEOTIDE SEQUENCE [LARGE SCALE GENOMIC DNA]</scope>
    <source>
        <strain evidence="5 6">LMG8786T</strain>
    </source>
</reference>
<keyword evidence="3" id="KW-0808">Transferase</keyword>
<dbReference type="PANTHER" id="PTHR45947:SF3">
    <property type="entry name" value="SULFOQUINOVOSYL TRANSFERASE SQD2"/>
    <property type="match status" value="1"/>
</dbReference>
<organism evidence="5 6">
    <name type="scientific">Curtobacterium citreum</name>
    <dbReference type="NCBI Taxonomy" id="2036"/>
    <lineage>
        <taxon>Bacteria</taxon>
        <taxon>Bacillati</taxon>
        <taxon>Actinomycetota</taxon>
        <taxon>Actinomycetes</taxon>
        <taxon>Micrococcales</taxon>
        <taxon>Microbacteriaceae</taxon>
        <taxon>Curtobacterium</taxon>
    </lineage>
</organism>
<dbReference type="GeneID" id="95325710"/>
<keyword evidence="2" id="KW-0328">Glycosyltransferase</keyword>
<evidence type="ECO:0000313" key="6">
    <source>
        <dbReference type="Proteomes" id="UP001652264"/>
    </source>
</evidence>
<evidence type="ECO:0000313" key="5">
    <source>
        <dbReference type="EMBL" id="MCS6523222.1"/>
    </source>
</evidence>
<dbReference type="InterPro" id="IPR050194">
    <property type="entry name" value="Glycosyltransferase_grp1"/>
</dbReference>
<dbReference type="Gene3D" id="3.40.50.2000">
    <property type="entry name" value="Glycogen Phosphorylase B"/>
    <property type="match status" value="2"/>
</dbReference>
<evidence type="ECO:0000256" key="3">
    <source>
        <dbReference type="ARBA" id="ARBA00022679"/>
    </source>
</evidence>
<feature type="domain" description="Glycosyltransferase subfamily 4-like N-terminal" evidence="4">
    <location>
        <begin position="15"/>
        <end position="166"/>
    </location>
</feature>
<gene>
    <name evidence="5" type="ORF">NYQ28_11655</name>
</gene>
<protein>
    <recommendedName>
        <fullName evidence="1">D-inositol 3-phosphate glycosyltransferase</fullName>
    </recommendedName>
</protein>
<dbReference type="PANTHER" id="PTHR45947">
    <property type="entry name" value="SULFOQUINOVOSYL TRANSFERASE SQD2"/>
    <property type="match status" value="1"/>
</dbReference>
<dbReference type="Proteomes" id="UP001652264">
    <property type="component" value="Unassembled WGS sequence"/>
</dbReference>
<dbReference type="CDD" id="cd03801">
    <property type="entry name" value="GT4_PimA-like"/>
    <property type="match status" value="1"/>
</dbReference>
<dbReference type="RefSeq" id="WP_141860247.1">
    <property type="nucleotide sequence ID" value="NZ_BMNV01000007.1"/>
</dbReference>
<proteinExistence type="predicted"/>
<evidence type="ECO:0000256" key="2">
    <source>
        <dbReference type="ARBA" id="ARBA00022676"/>
    </source>
</evidence>
<accession>A0ABT2HJB9</accession>
<dbReference type="Pfam" id="PF13692">
    <property type="entry name" value="Glyco_trans_1_4"/>
    <property type="match status" value="1"/>
</dbReference>
<evidence type="ECO:0000256" key="1">
    <source>
        <dbReference type="ARBA" id="ARBA00021292"/>
    </source>
</evidence>
<sequence length="376" mass="40070">MQPYVPSYRAPFFSALAERLAEQGHELVIAAGQPTDAQAKRRDGARIPGVSERRLRTRIVKLGPARLRLVNARPAWKDADVVVAELAAGASATYGALLQCRRPVGVWGHVEAFTAPDSRLTRALRRWQTRAATHVLAYTDTGAALAKDWGVDAAHVTSLHNTVDLTALSQAIDRAKADDPSTVRARLGLSSGPVFAMIGGLDASKRIDLVVGALDVLWASRPEIQLIVGGRGELEPAFSEAVERGQVRLVGYVGNDAKAEFARVATALLNPGRVGLIAVESMAMELPIVTTSGARHGPEYEYLTPGVDSIECEPTATALAATLVALADDSEQVGQLSAAIGKRLDAFSLSHMVDQYAGALESLVDASKTRSRHSKM</sequence>
<dbReference type="InterPro" id="IPR028098">
    <property type="entry name" value="Glyco_trans_4-like_N"/>
</dbReference>